<evidence type="ECO:0000313" key="3">
    <source>
        <dbReference type="Proteomes" id="UP000664859"/>
    </source>
</evidence>
<gene>
    <name evidence="2" type="ORF">JKP88DRAFT_346940</name>
</gene>
<dbReference type="PANTHER" id="PTHR33828:SF2">
    <property type="entry name" value="NUCLEOLIN"/>
    <property type="match status" value="1"/>
</dbReference>
<organism evidence="2 3">
    <name type="scientific">Tribonema minus</name>
    <dbReference type="NCBI Taxonomy" id="303371"/>
    <lineage>
        <taxon>Eukaryota</taxon>
        <taxon>Sar</taxon>
        <taxon>Stramenopiles</taxon>
        <taxon>Ochrophyta</taxon>
        <taxon>PX clade</taxon>
        <taxon>Xanthophyceae</taxon>
        <taxon>Tribonematales</taxon>
        <taxon>Tribonemataceae</taxon>
        <taxon>Tribonema</taxon>
    </lineage>
</organism>
<dbReference type="Proteomes" id="UP000664859">
    <property type="component" value="Unassembled WGS sequence"/>
</dbReference>
<comment type="caution">
    <text evidence="2">The sequence shown here is derived from an EMBL/GenBank/DDBJ whole genome shotgun (WGS) entry which is preliminary data.</text>
</comment>
<protein>
    <submittedName>
        <fullName evidence="2">Uncharacterized protein</fullName>
    </submittedName>
</protein>
<dbReference type="AlphaFoldDB" id="A0A835YX13"/>
<dbReference type="EMBL" id="JAFCMP010000514">
    <property type="protein sequence ID" value="KAG5178684.1"/>
    <property type="molecule type" value="Genomic_DNA"/>
</dbReference>
<name>A0A835YX13_9STRA</name>
<feature type="region of interest" description="Disordered" evidence="1">
    <location>
        <begin position="83"/>
        <end position="135"/>
    </location>
</feature>
<reference evidence="2" key="1">
    <citation type="submission" date="2021-02" db="EMBL/GenBank/DDBJ databases">
        <title>First Annotated Genome of the Yellow-green Alga Tribonema minus.</title>
        <authorList>
            <person name="Mahan K.M."/>
        </authorList>
    </citation>
    <scope>NUCLEOTIDE SEQUENCE</scope>
    <source>
        <strain evidence="2">UTEX B ZZ1240</strain>
    </source>
</reference>
<dbReference type="OrthoDB" id="361835at2759"/>
<sequence length="135" mass="14570">MPPHVKDEELKEEEPAELETQAERKSGQKFPTPTPGFADRVFYETLHRQLPGSVMAQEWCLAYGVLPVEEADKLYRALCKQKGVKPSESPMKAPRAAPAAKKRKASAGRVVKEDGDGATGFDAGNAFEGVGASGI</sequence>
<feature type="region of interest" description="Disordered" evidence="1">
    <location>
        <begin position="1"/>
        <end position="37"/>
    </location>
</feature>
<dbReference type="PANTHER" id="PTHR33828">
    <property type="entry name" value="OS05G0596200 PROTEIN"/>
    <property type="match status" value="1"/>
</dbReference>
<keyword evidence="3" id="KW-1185">Reference proteome</keyword>
<proteinExistence type="predicted"/>
<accession>A0A835YX13</accession>
<evidence type="ECO:0000256" key="1">
    <source>
        <dbReference type="SAM" id="MobiDB-lite"/>
    </source>
</evidence>
<evidence type="ECO:0000313" key="2">
    <source>
        <dbReference type="EMBL" id="KAG5178684.1"/>
    </source>
</evidence>